<keyword evidence="3" id="KW-1185">Reference proteome</keyword>
<evidence type="ECO:0000313" key="3">
    <source>
        <dbReference type="Proteomes" id="UP000572984"/>
    </source>
</evidence>
<dbReference type="RefSeq" id="WP_181054035.1">
    <property type="nucleotide sequence ID" value="NZ_JACDXJ010000001.1"/>
</dbReference>
<keyword evidence="2" id="KW-0255">Endonuclease</keyword>
<dbReference type="GO" id="GO:0008270">
    <property type="term" value="F:zinc ion binding"/>
    <property type="evidence" value="ECO:0007669"/>
    <property type="project" value="InterPro"/>
</dbReference>
<dbReference type="AlphaFoldDB" id="A0A838BTQ4"/>
<keyword evidence="2" id="KW-0540">Nuclease</keyword>
<dbReference type="InterPro" id="IPR003615">
    <property type="entry name" value="HNH_nuc"/>
</dbReference>
<dbReference type="SMART" id="SM00507">
    <property type="entry name" value="HNHc"/>
    <property type="match status" value="1"/>
</dbReference>
<dbReference type="Proteomes" id="UP000572984">
    <property type="component" value="Unassembled WGS sequence"/>
</dbReference>
<gene>
    <name evidence="2" type="ORF">H0S73_21435</name>
</gene>
<feature type="domain" description="HNH nuclease" evidence="1">
    <location>
        <begin position="9"/>
        <end position="61"/>
    </location>
</feature>
<organism evidence="2 3">
    <name type="scientific">Microvirga mediterraneensis</name>
    <dbReference type="NCBI Taxonomy" id="2754695"/>
    <lineage>
        <taxon>Bacteria</taxon>
        <taxon>Pseudomonadati</taxon>
        <taxon>Pseudomonadota</taxon>
        <taxon>Alphaproteobacteria</taxon>
        <taxon>Hyphomicrobiales</taxon>
        <taxon>Methylobacteriaceae</taxon>
        <taxon>Microvirga</taxon>
    </lineage>
</organism>
<evidence type="ECO:0000313" key="2">
    <source>
        <dbReference type="EMBL" id="MBA1158670.1"/>
    </source>
</evidence>
<dbReference type="GO" id="GO:0003676">
    <property type="term" value="F:nucleic acid binding"/>
    <property type="evidence" value="ECO:0007669"/>
    <property type="project" value="InterPro"/>
</dbReference>
<reference evidence="2 3" key="1">
    <citation type="submission" date="2020-07" db="EMBL/GenBank/DDBJ databases">
        <title>Draft genome and description of Microvirga mediterraneensis Marseille-Q2068 sp. nov.</title>
        <authorList>
            <person name="Boxberger M."/>
        </authorList>
    </citation>
    <scope>NUCLEOTIDE SEQUENCE [LARGE SCALE GENOMIC DNA]</scope>
    <source>
        <strain evidence="2 3">Marseille-Q2068</strain>
    </source>
</reference>
<dbReference type="GO" id="GO:0004519">
    <property type="term" value="F:endonuclease activity"/>
    <property type="evidence" value="ECO:0007669"/>
    <property type="project" value="UniProtKB-KW"/>
</dbReference>
<dbReference type="CDD" id="cd00085">
    <property type="entry name" value="HNHc"/>
    <property type="match status" value="1"/>
</dbReference>
<sequence length="70" mass="7720">MSRRLFSDRQRKILRLLAGSSCQKCGQPLDASFHADHKQAFSKGGKTILKNGQALCPTCNQQKGNKDDAD</sequence>
<keyword evidence="2" id="KW-0378">Hydrolase</keyword>
<name>A0A838BTQ4_9HYPH</name>
<dbReference type="InterPro" id="IPR002711">
    <property type="entry name" value="HNH"/>
</dbReference>
<dbReference type="Gene3D" id="1.10.30.50">
    <property type="match status" value="1"/>
</dbReference>
<evidence type="ECO:0000259" key="1">
    <source>
        <dbReference type="SMART" id="SM00507"/>
    </source>
</evidence>
<proteinExistence type="predicted"/>
<dbReference type="Pfam" id="PF01844">
    <property type="entry name" value="HNH"/>
    <property type="match status" value="1"/>
</dbReference>
<protein>
    <submittedName>
        <fullName evidence="2">HNH endonuclease</fullName>
    </submittedName>
</protein>
<comment type="caution">
    <text evidence="2">The sequence shown here is derived from an EMBL/GenBank/DDBJ whole genome shotgun (WGS) entry which is preliminary data.</text>
</comment>
<accession>A0A838BTQ4</accession>
<dbReference type="EMBL" id="JACDXJ010000001">
    <property type="protein sequence ID" value="MBA1158670.1"/>
    <property type="molecule type" value="Genomic_DNA"/>
</dbReference>